<sequence>MKESPAAQPTSMPASQVEIRAIQERLQAIRAGQVAVSSSPASRMVEMFPAQSAATGRMSANREAIPTGITPPERPLERSRAGVAAQNRPTDADVTAAVRTAVAEAQQAAELQQAAESLRAMSAALTSTFVPSAPSGVPSASFAAVAAPVAAASPKTPVATASGRKSHPEAPTRPEFPAAEVMRLLEVKADEINQLSAAQEAAMLELKAIAQKLERDWKALDTQQHIFAGESSDLPALCEYLDTEVPLVQRDERGAFVVTKRPVDLFQAERDAEWMAQSLRHRGDGHSSGSVGRGRRHRSTGLASAPSSSAIAIALTTAQRALRGLMALVNQVLLPGDRQRTARSMQRQSTPATAGRPPMTEAPSMQTSAVLLIGAAIARIGADWLLAMNAGFWLPVALLIVAPAALAIYRTTVAPHTSITWGYRIFLIFLGLLIGGRVL</sequence>
<feature type="compositionally biased region" description="Polar residues" evidence="1">
    <location>
        <begin position="342"/>
        <end position="352"/>
    </location>
</feature>
<feature type="region of interest" description="Disordered" evidence="1">
    <location>
        <begin position="64"/>
        <end position="91"/>
    </location>
</feature>
<gene>
    <name evidence="3" type="ORF">HNI00_01200</name>
</gene>
<protein>
    <submittedName>
        <fullName evidence="3">Uncharacterized protein</fullName>
    </submittedName>
</protein>
<accession>A0AA96Y4X0</accession>
<dbReference type="RefSeq" id="WP_316789967.1">
    <property type="nucleotide sequence ID" value="NZ_CP053540.1"/>
</dbReference>
<reference evidence="3" key="1">
    <citation type="submission" date="2020-05" db="EMBL/GenBank/DDBJ databases">
        <authorList>
            <person name="Zhu T."/>
            <person name="Keshari N."/>
            <person name="Lu X."/>
        </authorList>
    </citation>
    <scope>NUCLEOTIDE SEQUENCE</scope>
    <source>
        <strain evidence="3">NK1-22</strain>
    </source>
</reference>
<proteinExistence type="predicted"/>
<feature type="region of interest" description="Disordered" evidence="1">
    <location>
        <begin position="278"/>
        <end position="303"/>
    </location>
</feature>
<feature type="transmembrane region" description="Helical" evidence="2">
    <location>
        <begin position="392"/>
        <end position="409"/>
    </location>
</feature>
<evidence type="ECO:0000313" key="3">
    <source>
        <dbReference type="EMBL" id="WOB41943.1"/>
    </source>
</evidence>
<keyword evidence="2" id="KW-1133">Transmembrane helix</keyword>
<name>A0AA96Y4X0_9CYAN</name>
<feature type="transmembrane region" description="Helical" evidence="2">
    <location>
        <begin position="421"/>
        <end position="438"/>
    </location>
</feature>
<feature type="region of interest" description="Disordered" evidence="1">
    <location>
        <begin position="153"/>
        <end position="173"/>
    </location>
</feature>
<keyword evidence="2" id="KW-0812">Transmembrane</keyword>
<feature type="compositionally biased region" description="Low complexity" evidence="1">
    <location>
        <begin position="153"/>
        <end position="162"/>
    </location>
</feature>
<organism evidence="3">
    <name type="scientific">Thermoleptolyngbya oregonensis NK1-22</name>
    <dbReference type="NCBI Taxonomy" id="2547457"/>
    <lineage>
        <taxon>Bacteria</taxon>
        <taxon>Bacillati</taxon>
        <taxon>Cyanobacteriota</taxon>
        <taxon>Cyanophyceae</taxon>
        <taxon>Oculatellales</taxon>
        <taxon>Oculatellaceae</taxon>
        <taxon>Thermoleptolyngbya</taxon>
    </lineage>
</organism>
<dbReference type="EMBL" id="CP053540">
    <property type="protein sequence ID" value="WOB41943.1"/>
    <property type="molecule type" value="Genomic_DNA"/>
</dbReference>
<evidence type="ECO:0000256" key="1">
    <source>
        <dbReference type="SAM" id="MobiDB-lite"/>
    </source>
</evidence>
<evidence type="ECO:0000256" key="2">
    <source>
        <dbReference type="SAM" id="Phobius"/>
    </source>
</evidence>
<dbReference type="AlphaFoldDB" id="A0AA96Y4X0"/>
<dbReference type="KEGG" id="tog:HNI00_01200"/>
<keyword evidence="2" id="KW-0472">Membrane</keyword>
<feature type="region of interest" description="Disordered" evidence="1">
    <location>
        <begin position="339"/>
        <end position="362"/>
    </location>
</feature>